<comment type="caution">
    <text evidence="10">The sequence shown here is derived from an EMBL/GenBank/DDBJ whole genome shotgun (WGS) entry which is preliminary data.</text>
</comment>
<dbReference type="GO" id="GO:0046403">
    <property type="term" value="F:polynucleotide 3'-phosphatase activity"/>
    <property type="evidence" value="ECO:0007669"/>
    <property type="project" value="TreeGrafter"/>
</dbReference>
<dbReference type="InterPro" id="IPR023214">
    <property type="entry name" value="HAD_sf"/>
</dbReference>
<keyword evidence="6" id="KW-0238">DNA-binding</keyword>
<evidence type="ECO:0000313" key="10">
    <source>
        <dbReference type="EMBL" id="RZB76048.1"/>
    </source>
</evidence>
<evidence type="ECO:0000256" key="3">
    <source>
        <dbReference type="ARBA" id="ARBA00022737"/>
    </source>
</evidence>
<evidence type="ECO:0000256" key="5">
    <source>
        <dbReference type="ARBA" id="ARBA00022833"/>
    </source>
</evidence>
<dbReference type="Pfam" id="PF00645">
    <property type="entry name" value="zf-PARP"/>
    <property type="match status" value="1"/>
</dbReference>
<keyword evidence="3" id="KW-0677">Repeat</keyword>
<evidence type="ECO:0000256" key="2">
    <source>
        <dbReference type="ARBA" id="ARBA00022723"/>
    </source>
</evidence>
<dbReference type="SUPFAM" id="SSF56784">
    <property type="entry name" value="HAD-like"/>
    <property type="match status" value="1"/>
</dbReference>
<dbReference type="SUPFAM" id="SSF57716">
    <property type="entry name" value="Glucocorticoid receptor-like (DNA-binding domain)"/>
    <property type="match status" value="1"/>
</dbReference>
<keyword evidence="2" id="KW-0479">Metal-binding</keyword>
<dbReference type="AlphaFoldDB" id="A0A445HQU2"/>
<dbReference type="EMBL" id="QZWG01000012">
    <property type="protein sequence ID" value="RZB76048.1"/>
    <property type="molecule type" value="Genomic_DNA"/>
</dbReference>
<dbReference type="GO" id="GO:0046404">
    <property type="term" value="F:ATP-dependent polydeoxyribonucleotide 5'-hydroxyl-kinase activity"/>
    <property type="evidence" value="ECO:0007669"/>
    <property type="project" value="TreeGrafter"/>
</dbReference>
<evidence type="ECO:0000256" key="4">
    <source>
        <dbReference type="ARBA" id="ARBA00022771"/>
    </source>
</evidence>
<keyword evidence="7" id="KW-0539">Nucleus</keyword>
<dbReference type="InterPro" id="IPR036412">
    <property type="entry name" value="HAD-like_sf"/>
</dbReference>
<reference evidence="10 11" key="1">
    <citation type="submission" date="2018-09" db="EMBL/GenBank/DDBJ databases">
        <title>A high-quality reference genome of wild soybean provides a powerful tool to mine soybean genomes.</title>
        <authorList>
            <person name="Xie M."/>
            <person name="Chung C.Y.L."/>
            <person name="Li M.-W."/>
            <person name="Wong F.-L."/>
            <person name="Chan T.-F."/>
            <person name="Lam H.-M."/>
        </authorList>
    </citation>
    <scope>NUCLEOTIDE SEQUENCE [LARGE SCALE GENOMIC DNA]</scope>
    <source>
        <strain evidence="11">cv. W05</strain>
        <tissue evidence="10">Hypocotyl of etiolated seedlings</tissue>
    </source>
</reference>
<feature type="coiled-coil region" evidence="8">
    <location>
        <begin position="126"/>
        <end position="157"/>
    </location>
</feature>
<dbReference type="PANTHER" id="PTHR12083">
    <property type="entry name" value="BIFUNCTIONAL POLYNUCLEOTIDE PHOSPHATASE/KINASE"/>
    <property type="match status" value="1"/>
</dbReference>
<dbReference type="InterPro" id="IPR001510">
    <property type="entry name" value="Znf_PARP"/>
</dbReference>
<dbReference type="Proteomes" id="UP000289340">
    <property type="component" value="Chromosome 12"/>
</dbReference>
<dbReference type="GO" id="GO:0008270">
    <property type="term" value="F:zinc ion binding"/>
    <property type="evidence" value="ECO:0007669"/>
    <property type="project" value="UniProtKB-KW"/>
</dbReference>
<comment type="subcellular location">
    <subcellularLocation>
        <location evidence="1">Nucleus</location>
    </subcellularLocation>
</comment>
<keyword evidence="8" id="KW-0175">Coiled coil</keyword>
<dbReference type="FunFam" id="3.30.1740.10:FF:000006">
    <property type="entry name" value="Poly [ADP-ribose] polymerase"/>
    <property type="match status" value="1"/>
</dbReference>
<evidence type="ECO:0000256" key="6">
    <source>
        <dbReference type="ARBA" id="ARBA00023125"/>
    </source>
</evidence>
<dbReference type="InterPro" id="IPR006551">
    <property type="entry name" value="Polynucleotide_phosphatase"/>
</dbReference>
<evidence type="ECO:0000259" key="9">
    <source>
        <dbReference type="PROSITE" id="PS50064"/>
    </source>
</evidence>
<dbReference type="InterPro" id="IPR013954">
    <property type="entry name" value="PNK3P"/>
</dbReference>
<dbReference type="NCBIfam" id="TIGR01662">
    <property type="entry name" value="HAD-SF-IIIA"/>
    <property type="match status" value="1"/>
</dbReference>
<dbReference type="FunFam" id="3.40.50.1000:FF:000198">
    <property type="entry name" value="Bifunctional polynucleotide phosphatase/kinase"/>
    <property type="match status" value="1"/>
</dbReference>
<dbReference type="NCBIfam" id="TIGR01664">
    <property type="entry name" value="DNA-3'-Pase"/>
    <property type="match status" value="1"/>
</dbReference>
<evidence type="ECO:0000256" key="8">
    <source>
        <dbReference type="SAM" id="Coils"/>
    </source>
</evidence>
<dbReference type="PANTHER" id="PTHR12083:SF9">
    <property type="entry name" value="BIFUNCTIONAL POLYNUCLEOTIDE PHOSPHATASE_KINASE"/>
    <property type="match status" value="1"/>
</dbReference>
<dbReference type="SMART" id="SM01336">
    <property type="entry name" value="zf-PARP"/>
    <property type="match status" value="1"/>
</dbReference>
<evidence type="ECO:0000256" key="7">
    <source>
        <dbReference type="ARBA" id="ARBA00023242"/>
    </source>
</evidence>
<dbReference type="Gene3D" id="3.40.50.1000">
    <property type="entry name" value="HAD superfamily/HAD-like"/>
    <property type="match status" value="1"/>
</dbReference>
<dbReference type="GO" id="GO:0006281">
    <property type="term" value="P:DNA repair"/>
    <property type="evidence" value="ECO:0007669"/>
    <property type="project" value="TreeGrafter"/>
</dbReference>
<accession>A0A445HQU2</accession>
<dbReference type="Gene3D" id="3.30.1740.10">
    <property type="entry name" value="Zinc finger, PARP-type"/>
    <property type="match status" value="1"/>
</dbReference>
<sequence length="364" mass="41037">MLRIPNFIAVNVRHRLRNFPNPIPFLLSVSVAASLPPLRNRSPSQMAARESMMADYAKSGKSSCRACSQKIEAKALRLASVSKGNGPYDIVKWHHLRCFPLSSHSHSSPESIRGFSSLKSSDQEALKKLFAENNKSEEKVNEAVEDVRNELQETGERGSKRLRLCTPDVKAVVNIKFSVSDVKSNYKDATLLPKWKAFQTVIFLERDDGLHDSSKIAAFDFDGCLVKTDVKRVGADAWSLMHSSIPDKLQSLYNDGYKLVIFTNESNIERWKNKRQVAVDSKIGRLNNFIVKVKVPVQVFIACGVGSKSGKVNKKEDDPFRKPKPGMWHLMEQHFNSGIAIDMDKLFFLPFNCSIDAKFFIPFI</sequence>
<keyword evidence="11" id="KW-1185">Reference proteome</keyword>
<evidence type="ECO:0000256" key="1">
    <source>
        <dbReference type="ARBA" id="ARBA00004123"/>
    </source>
</evidence>
<dbReference type="GO" id="GO:0003690">
    <property type="term" value="F:double-stranded DNA binding"/>
    <property type="evidence" value="ECO:0007669"/>
    <property type="project" value="TreeGrafter"/>
</dbReference>
<gene>
    <name evidence="10" type="ORF">D0Y65_034517</name>
</gene>
<feature type="domain" description="PARP-type" evidence="9">
    <location>
        <begin position="52"/>
        <end position="134"/>
    </location>
</feature>
<name>A0A445HQU2_GLYSO</name>
<dbReference type="InterPro" id="IPR036957">
    <property type="entry name" value="Znf_PARP_sf"/>
</dbReference>
<dbReference type="PROSITE" id="PS50064">
    <property type="entry name" value="ZF_PARP_2"/>
    <property type="match status" value="1"/>
</dbReference>
<dbReference type="InterPro" id="IPR006549">
    <property type="entry name" value="HAD-SF_hydro_IIIA"/>
</dbReference>
<keyword evidence="5" id="KW-0862">Zinc</keyword>
<keyword evidence="4" id="KW-0863">Zinc-finger</keyword>
<protein>
    <submittedName>
        <fullName evidence="10">Polynucleotide 3'-phosphatase ZDP isoform D</fullName>
    </submittedName>
</protein>
<dbReference type="Pfam" id="PF08645">
    <property type="entry name" value="PNK3P"/>
    <property type="match status" value="1"/>
</dbReference>
<organism evidence="10 11">
    <name type="scientific">Glycine soja</name>
    <name type="common">Wild soybean</name>
    <dbReference type="NCBI Taxonomy" id="3848"/>
    <lineage>
        <taxon>Eukaryota</taxon>
        <taxon>Viridiplantae</taxon>
        <taxon>Streptophyta</taxon>
        <taxon>Embryophyta</taxon>
        <taxon>Tracheophyta</taxon>
        <taxon>Spermatophyta</taxon>
        <taxon>Magnoliopsida</taxon>
        <taxon>eudicotyledons</taxon>
        <taxon>Gunneridae</taxon>
        <taxon>Pentapetalae</taxon>
        <taxon>rosids</taxon>
        <taxon>fabids</taxon>
        <taxon>Fabales</taxon>
        <taxon>Fabaceae</taxon>
        <taxon>Papilionoideae</taxon>
        <taxon>50 kb inversion clade</taxon>
        <taxon>NPAAA clade</taxon>
        <taxon>indigoferoid/millettioid clade</taxon>
        <taxon>Phaseoleae</taxon>
        <taxon>Glycine</taxon>
        <taxon>Glycine subgen. Soja</taxon>
    </lineage>
</organism>
<evidence type="ECO:0000313" key="11">
    <source>
        <dbReference type="Proteomes" id="UP000289340"/>
    </source>
</evidence>
<proteinExistence type="predicted"/>
<dbReference type="GO" id="GO:0005634">
    <property type="term" value="C:nucleus"/>
    <property type="evidence" value="ECO:0007669"/>
    <property type="project" value="UniProtKB-SubCell"/>
</dbReference>